<dbReference type="AlphaFoldDB" id="A0A066VQV8"/>
<protein>
    <recommendedName>
        <fullName evidence="8">EF-hand domain-containing protein</fullName>
    </recommendedName>
</protein>
<dbReference type="RefSeq" id="XP_013242670.1">
    <property type="nucleotide sequence ID" value="XM_013387216.1"/>
</dbReference>
<dbReference type="InterPro" id="IPR006685">
    <property type="entry name" value="MscS_channel_2nd"/>
</dbReference>
<dbReference type="Gene3D" id="2.30.30.60">
    <property type="match status" value="1"/>
</dbReference>
<dbReference type="SUPFAM" id="SSF47473">
    <property type="entry name" value="EF-hand"/>
    <property type="match status" value="1"/>
</dbReference>
<evidence type="ECO:0000256" key="5">
    <source>
        <dbReference type="ARBA" id="ARBA00023136"/>
    </source>
</evidence>
<evidence type="ECO:0000313" key="9">
    <source>
        <dbReference type="EMBL" id="KDN44132.1"/>
    </source>
</evidence>
<dbReference type="InterPro" id="IPR011992">
    <property type="entry name" value="EF-hand-dom_pair"/>
</dbReference>
<dbReference type="HOGENOM" id="CLU_014186_0_0_1"/>
<dbReference type="Gene3D" id="1.10.238.10">
    <property type="entry name" value="EF-hand"/>
    <property type="match status" value="1"/>
</dbReference>
<dbReference type="InterPro" id="IPR002048">
    <property type="entry name" value="EF_hand_dom"/>
</dbReference>
<proteinExistence type="predicted"/>
<dbReference type="Pfam" id="PF25886">
    <property type="entry name" value="Msy1"/>
    <property type="match status" value="1"/>
</dbReference>
<feature type="transmembrane region" description="Helical" evidence="7">
    <location>
        <begin position="299"/>
        <end position="324"/>
    </location>
</feature>
<dbReference type="PANTHER" id="PTHR31323">
    <property type="entry name" value="MECHANOSENSITIVE ION CHANNEL PROTEIN MSY2"/>
    <property type="match status" value="1"/>
</dbReference>
<dbReference type="SUPFAM" id="SSF50182">
    <property type="entry name" value="Sm-like ribonucleoproteins"/>
    <property type="match status" value="1"/>
</dbReference>
<organism evidence="9 10">
    <name type="scientific">Tilletiaria anomala (strain ATCC 24038 / CBS 436.72 / UBC 951)</name>
    <dbReference type="NCBI Taxonomy" id="1037660"/>
    <lineage>
        <taxon>Eukaryota</taxon>
        <taxon>Fungi</taxon>
        <taxon>Dikarya</taxon>
        <taxon>Basidiomycota</taxon>
        <taxon>Ustilaginomycotina</taxon>
        <taxon>Exobasidiomycetes</taxon>
        <taxon>Georgefischeriales</taxon>
        <taxon>Tilletiariaceae</taxon>
        <taxon>Tilletiaria</taxon>
    </lineage>
</organism>
<dbReference type="PANTHER" id="PTHR31323:SF11">
    <property type="entry name" value="EF-HAND DOMAIN-CONTAINING PROTEIN"/>
    <property type="match status" value="1"/>
</dbReference>
<keyword evidence="10" id="KW-1185">Reference proteome</keyword>
<dbReference type="InterPro" id="IPR010920">
    <property type="entry name" value="LSM_dom_sf"/>
</dbReference>
<reference evidence="9 10" key="1">
    <citation type="submission" date="2014-05" db="EMBL/GenBank/DDBJ databases">
        <title>Draft genome sequence of a rare smut relative, Tilletiaria anomala UBC 951.</title>
        <authorList>
            <consortium name="DOE Joint Genome Institute"/>
            <person name="Toome M."/>
            <person name="Kuo A."/>
            <person name="Henrissat B."/>
            <person name="Lipzen A."/>
            <person name="Tritt A."/>
            <person name="Yoshinaga Y."/>
            <person name="Zane M."/>
            <person name="Barry K."/>
            <person name="Grigoriev I.V."/>
            <person name="Spatafora J.W."/>
            <person name="Aimea M.C."/>
        </authorList>
    </citation>
    <scope>NUCLEOTIDE SEQUENCE [LARGE SCALE GENOMIC DNA]</scope>
    <source>
        <strain evidence="9 10">UBC 951</strain>
    </source>
</reference>
<evidence type="ECO:0000256" key="2">
    <source>
        <dbReference type="ARBA" id="ARBA00022692"/>
    </source>
</evidence>
<dbReference type="CDD" id="cd00051">
    <property type="entry name" value="EFh"/>
    <property type="match status" value="1"/>
</dbReference>
<feature type="transmembrane region" description="Helical" evidence="7">
    <location>
        <begin position="345"/>
        <end position="376"/>
    </location>
</feature>
<dbReference type="GO" id="GO:0016020">
    <property type="term" value="C:membrane"/>
    <property type="evidence" value="ECO:0007669"/>
    <property type="project" value="UniProtKB-SubCell"/>
</dbReference>
<keyword evidence="4 7" id="KW-1133">Transmembrane helix</keyword>
<feature type="compositionally biased region" description="Acidic residues" evidence="6">
    <location>
        <begin position="214"/>
        <end position="230"/>
    </location>
</feature>
<evidence type="ECO:0000256" key="4">
    <source>
        <dbReference type="ARBA" id="ARBA00022989"/>
    </source>
</evidence>
<keyword evidence="5 7" id="KW-0472">Membrane</keyword>
<feature type="compositionally biased region" description="Acidic residues" evidence="6">
    <location>
        <begin position="90"/>
        <end position="103"/>
    </location>
</feature>
<feature type="domain" description="EF-hand" evidence="8">
    <location>
        <begin position="605"/>
        <end position="640"/>
    </location>
</feature>
<dbReference type="EMBL" id="JMSN01000054">
    <property type="protein sequence ID" value="KDN44132.1"/>
    <property type="molecule type" value="Genomic_DNA"/>
</dbReference>
<dbReference type="InterPro" id="IPR058650">
    <property type="entry name" value="Msy1/2-like"/>
</dbReference>
<dbReference type="InterPro" id="IPR018247">
    <property type="entry name" value="EF_Hand_1_Ca_BS"/>
</dbReference>
<keyword evidence="3" id="KW-0106">Calcium</keyword>
<dbReference type="Proteomes" id="UP000027361">
    <property type="component" value="Unassembled WGS sequence"/>
</dbReference>
<dbReference type="OrthoDB" id="544685at2759"/>
<feature type="compositionally biased region" description="Polar residues" evidence="6">
    <location>
        <begin position="896"/>
        <end position="914"/>
    </location>
</feature>
<dbReference type="PROSITE" id="PS00018">
    <property type="entry name" value="EF_HAND_1"/>
    <property type="match status" value="1"/>
</dbReference>
<feature type="compositionally biased region" description="Basic residues" evidence="6">
    <location>
        <begin position="519"/>
        <end position="532"/>
    </location>
</feature>
<accession>A0A066VQV8</accession>
<evidence type="ECO:0000256" key="3">
    <source>
        <dbReference type="ARBA" id="ARBA00022837"/>
    </source>
</evidence>
<name>A0A066VQV8_TILAU</name>
<feature type="transmembrane region" description="Helical" evidence="7">
    <location>
        <begin position="661"/>
        <end position="678"/>
    </location>
</feature>
<dbReference type="GO" id="GO:0005262">
    <property type="term" value="F:calcium channel activity"/>
    <property type="evidence" value="ECO:0007669"/>
    <property type="project" value="TreeGrafter"/>
</dbReference>
<gene>
    <name evidence="9" type="ORF">K437DRAFT_268882</name>
</gene>
<dbReference type="SMART" id="SM00054">
    <property type="entry name" value="EFh"/>
    <property type="match status" value="1"/>
</dbReference>
<evidence type="ECO:0000256" key="1">
    <source>
        <dbReference type="ARBA" id="ARBA00004370"/>
    </source>
</evidence>
<sequence>MAYQHAGQISEDDLQAAITSAADAYAMRPTTMAPAHMGSDGAQRYLPPTLADPADIPLSTFEPPGNASDDEKRHKKQQQHRGYKSANGNEADDSSASDDDEDYLDRVAGDDNNSPMASQPPPHHVMHGPHESAMSMYGHEHRDNVPSTSAVADASAGIPAGVKQGGWPEQQDTLIGRDGPYVDEKAGMRLTGGLGGDTTPPSRPISSAGMSSADETDDFDWDTSTDEEVDEVSKAIGPDGRKRIRARRGRKVYLACLRLARPVRIFLFAIIATIIALVPFIVAIAAFPNAPARAQVQVWSIWVAIIIAASAGTFVFVDWIPALLMRLSVAVYGKAREVFKFYIEVIMATGLYVKLLGCVSWAWISLGGVLAIQFAYADRPPYFVWIVRLLQALFGTACILLAEKILLHLIAINFHKTAVRDRLENNQKALRVLDKLYESKYEAPSRSARSAWASGYWGRSFMGYGANGSRPGSPGPHTPGGIGSHVHYKPRDDGGYFKTSQASGDLQSQAQGQTQTQHHQNHMPHIHRHHKGQPSEHDISKAARRANVASQLAEALQMATMKNSKLFKGKQGSAQSARRLAKKLFNNLSHNRKYLIADDFVPYFKNEEEAKEAFQVFDADKNGDITKTEMREAVQRIYKERRALSASLKDISSAISKLDSVLLFVGLLIAIFVWLLIFNRNQTIANLVPLSTFIVSFSFVFGNTLKTIFESMIFIFATHPYDSGDLVCIDDVWMFVKDFGLISTTFRTTTNEEIVAPNALLATSKFIHNARRSNSQWEVTKVMCSFETALATIDEFRKRLRAYVKENDREWGGGLDVNFDEIDNMNCINLVIAMEHKGNWQDWGARWARRTKLMREVKTIAEQLGMEYQLPPQPISFHPRSGAAPFSPARFANLQRNATQRHSQQTQQDTNSLLQPGHGARRGLSLRL</sequence>
<dbReference type="PROSITE" id="PS50222">
    <property type="entry name" value="EF_HAND_2"/>
    <property type="match status" value="1"/>
</dbReference>
<dbReference type="GO" id="GO:0005509">
    <property type="term" value="F:calcium ion binding"/>
    <property type="evidence" value="ECO:0007669"/>
    <property type="project" value="InterPro"/>
</dbReference>
<dbReference type="InParanoid" id="A0A066VQV8"/>
<dbReference type="GO" id="GO:0006874">
    <property type="term" value="P:intracellular calcium ion homeostasis"/>
    <property type="evidence" value="ECO:0007669"/>
    <property type="project" value="TreeGrafter"/>
</dbReference>
<dbReference type="GeneID" id="25266063"/>
<feature type="region of interest" description="Disordered" evidence="6">
    <location>
        <begin position="159"/>
        <end position="233"/>
    </location>
</feature>
<dbReference type="InterPro" id="IPR023408">
    <property type="entry name" value="MscS_beta-dom_sf"/>
</dbReference>
<feature type="region of interest" description="Disordered" evidence="6">
    <location>
        <begin position="896"/>
        <end position="928"/>
    </location>
</feature>
<comment type="subcellular location">
    <subcellularLocation>
        <location evidence="1">Membrane</location>
    </subcellularLocation>
</comment>
<dbReference type="FunFam" id="2.30.30.60:FF:000006">
    <property type="entry name" value="Predicted mechanosensitive ion channel"/>
    <property type="match status" value="1"/>
</dbReference>
<feature type="region of interest" description="Disordered" evidence="6">
    <location>
        <begin position="32"/>
        <end position="131"/>
    </location>
</feature>
<evidence type="ECO:0000256" key="7">
    <source>
        <dbReference type="SAM" id="Phobius"/>
    </source>
</evidence>
<feature type="compositionally biased region" description="Low complexity" evidence="6">
    <location>
        <begin position="507"/>
        <end position="518"/>
    </location>
</feature>
<comment type="caution">
    <text evidence="9">The sequence shown here is derived from an EMBL/GenBank/DDBJ whole genome shotgun (WGS) entry which is preliminary data.</text>
</comment>
<evidence type="ECO:0000256" key="6">
    <source>
        <dbReference type="SAM" id="MobiDB-lite"/>
    </source>
</evidence>
<feature type="compositionally biased region" description="Basic residues" evidence="6">
    <location>
        <begin position="73"/>
        <end position="83"/>
    </location>
</feature>
<feature type="region of interest" description="Disordered" evidence="6">
    <location>
        <begin position="468"/>
        <end position="537"/>
    </location>
</feature>
<dbReference type="Pfam" id="PF00924">
    <property type="entry name" value="MS_channel_2nd"/>
    <property type="match status" value="1"/>
</dbReference>
<feature type="transmembrane region" description="Helical" evidence="7">
    <location>
        <begin position="265"/>
        <end position="287"/>
    </location>
</feature>
<keyword evidence="2 7" id="KW-0812">Transmembrane</keyword>
<feature type="transmembrane region" description="Helical" evidence="7">
    <location>
        <begin position="684"/>
        <end position="705"/>
    </location>
</feature>
<dbReference type="OMA" id="IRIYCER"/>
<evidence type="ECO:0000313" key="10">
    <source>
        <dbReference type="Proteomes" id="UP000027361"/>
    </source>
</evidence>
<evidence type="ECO:0000259" key="8">
    <source>
        <dbReference type="PROSITE" id="PS50222"/>
    </source>
</evidence>